<reference evidence="1 2" key="2">
    <citation type="submission" date="2019-01" db="EMBL/GenBank/DDBJ databases">
        <authorList>
            <person name="Li Y."/>
        </authorList>
    </citation>
    <scope>NUCLEOTIDE SEQUENCE [LARGE SCALE GENOMIC DNA]</scope>
    <source>
        <strain evidence="1 2">SK2B-1</strain>
    </source>
</reference>
<organism evidence="1 2">
    <name type="scientific">Paenirhodobacter populi</name>
    <dbReference type="NCBI Taxonomy" id="2306993"/>
    <lineage>
        <taxon>Bacteria</taxon>
        <taxon>Pseudomonadati</taxon>
        <taxon>Pseudomonadota</taxon>
        <taxon>Alphaproteobacteria</taxon>
        <taxon>Rhodobacterales</taxon>
        <taxon>Rhodobacter group</taxon>
        <taxon>Paenirhodobacter</taxon>
    </lineage>
</organism>
<dbReference type="AlphaFoldDB" id="A0A443JR16"/>
<dbReference type="Proteomes" id="UP000284476">
    <property type="component" value="Unassembled WGS sequence"/>
</dbReference>
<evidence type="ECO:0000313" key="1">
    <source>
        <dbReference type="EMBL" id="RWR22943.1"/>
    </source>
</evidence>
<gene>
    <name evidence="1" type="ORF">D2T30_04765</name>
</gene>
<dbReference type="RefSeq" id="WP_128207927.1">
    <property type="nucleotide sequence ID" value="NZ_JBHRSO010000013.1"/>
</dbReference>
<evidence type="ECO:0000313" key="2">
    <source>
        <dbReference type="Proteomes" id="UP000284476"/>
    </source>
</evidence>
<reference evidence="1 2" key="1">
    <citation type="submission" date="2019-01" db="EMBL/GenBank/DDBJ databases">
        <title>Sinorhodobacter populi sp. nov. isolated from the symptomatic bark tissue of Populus euramericana canker.</title>
        <authorList>
            <person name="Xu G."/>
        </authorList>
    </citation>
    <scope>NUCLEOTIDE SEQUENCE [LARGE SCALE GENOMIC DNA]</scope>
    <source>
        <strain evidence="1 2">SK2B-1</strain>
    </source>
</reference>
<protein>
    <submittedName>
        <fullName evidence="1">RES domain-containing protein</fullName>
    </submittedName>
</protein>
<sequence>MAKFPEPPSAASLRKIDPDTCVLKGATPLGRIFFRGGDHPVAWDEFRFWGPGQARFDHHLPDPAGKPVLGSRGIYYAAGSGGPGALAVSLAEVFQETRIIDSTDRAPWFAAFSTSRDLTLLDLRGLWPTRAGASSAINSGAKARARRWSQAIYATWPELDGLIYPSSMGGNADAYALFERALTALPGAPAFHRPLSDPALSLPLLSAASTINYGLI</sequence>
<proteinExistence type="predicted"/>
<accession>A0A443JR16</accession>
<comment type="caution">
    <text evidence="1">The sequence shown here is derived from an EMBL/GenBank/DDBJ whole genome shotgun (WGS) entry which is preliminary data.</text>
</comment>
<name>A0A443JR16_9RHOB</name>
<dbReference type="EMBL" id="SAUZ01000004">
    <property type="protein sequence ID" value="RWR22943.1"/>
    <property type="molecule type" value="Genomic_DNA"/>
</dbReference>